<dbReference type="Gene3D" id="3.30.160.60">
    <property type="entry name" value="Classic Zinc Finger"/>
    <property type="match status" value="5"/>
</dbReference>
<evidence type="ECO:0000256" key="4">
    <source>
        <dbReference type="ARBA" id="ARBA00022771"/>
    </source>
</evidence>
<dbReference type="PANTHER" id="PTHR16515">
    <property type="entry name" value="PR DOMAIN ZINC FINGER PROTEIN"/>
    <property type="match status" value="1"/>
</dbReference>
<dbReference type="Gene3D" id="2.170.270.10">
    <property type="entry name" value="SET domain"/>
    <property type="match status" value="1"/>
</dbReference>
<feature type="domain" description="C2H2-type" evidence="12">
    <location>
        <begin position="2118"/>
        <end position="2145"/>
    </location>
</feature>
<dbReference type="Pfam" id="PF21549">
    <property type="entry name" value="PRDM2_PR"/>
    <property type="match status" value="1"/>
</dbReference>
<feature type="domain" description="SET" evidence="13">
    <location>
        <begin position="1838"/>
        <end position="1954"/>
    </location>
</feature>
<keyword evidence="9" id="KW-0539">Nucleus</keyword>
<evidence type="ECO:0000256" key="3">
    <source>
        <dbReference type="ARBA" id="ARBA00022737"/>
    </source>
</evidence>
<evidence type="ECO:0000256" key="2">
    <source>
        <dbReference type="ARBA" id="ARBA00022723"/>
    </source>
</evidence>
<dbReference type="InterPro" id="IPR001214">
    <property type="entry name" value="SET_dom"/>
</dbReference>
<evidence type="ECO:0000256" key="9">
    <source>
        <dbReference type="ARBA" id="ARBA00023242"/>
    </source>
</evidence>
<dbReference type="KEGG" id="bgt:106073441"/>
<proteinExistence type="predicted"/>
<feature type="region of interest" description="Disordered" evidence="11">
    <location>
        <begin position="923"/>
        <end position="950"/>
    </location>
</feature>
<dbReference type="InterPro" id="IPR013087">
    <property type="entry name" value="Znf_C2H2_type"/>
</dbReference>
<feature type="region of interest" description="Disordered" evidence="11">
    <location>
        <begin position="885"/>
        <end position="908"/>
    </location>
</feature>
<feature type="compositionally biased region" description="Low complexity" evidence="11">
    <location>
        <begin position="887"/>
        <end position="905"/>
    </location>
</feature>
<feature type="region of interest" description="Disordered" evidence="11">
    <location>
        <begin position="782"/>
        <end position="809"/>
    </location>
</feature>
<dbReference type="OrthoDB" id="654211at2759"/>
<feature type="compositionally biased region" description="Polar residues" evidence="11">
    <location>
        <begin position="2176"/>
        <end position="2185"/>
    </location>
</feature>
<feature type="compositionally biased region" description="Polar residues" evidence="11">
    <location>
        <begin position="1146"/>
        <end position="1157"/>
    </location>
</feature>
<dbReference type="InterPro" id="IPR050331">
    <property type="entry name" value="Zinc_finger"/>
</dbReference>
<evidence type="ECO:0000256" key="11">
    <source>
        <dbReference type="SAM" id="MobiDB-lite"/>
    </source>
</evidence>
<keyword evidence="3" id="KW-0677">Repeat</keyword>
<dbReference type="SUPFAM" id="SSF57667">
    <property type="entry name" value="beta-beta-alpha zinc fingers"/>
    <property type="match status" value="3"/>
</dbReference>
<feature type="compositionally biased region" description="Polar residues" evidence="11">
    <location>
        <begin position="793"/>
        <end position="809"/>
    </location>
</feature>
<feature type="compositionally biased region" description="Low complexity" evidence="11">
    <location>
        <begin position="411"/>
        <end position="434"/>
    </location>
</feature>
<feature type="compositionally biased region" description="Polar residues" evidence="11">
    <location>
        <begin position="2197"/>
        <end position="2212"/>
    </location>
</feature>
<feature type="domain" description="C2H2-type" evidence="12">
    <location>
        <begin position="2090"/>
        <end position="2117"/>
    </location>
</feature>
<keyword evidence="4 10" id="KW-0863">Zinc-finger</keyword>
<gene>
    <name evidence="14" type="primary">106073441</name>
</gene>
<feature type="region of interest" description="Disordered" evidence="11">
    <location>
        <begin position="1146"/>
        <end position="1194"/>
    </location>
</feature>
<protein>
    <recommendedName>
        <fullName evidence="16">SET domain-containing protein</fullName>
    </recommendedName>
</protein>
<evidence type="ECO:0000313" key="14">
    <source>
        <dbReference type="EnsemblMetazoa" id="BGLB010265-PB"/>
    </source>
</evidence>
<feature type="region of interest" description="Disordered" evidence="11">
    <location>
        <begin position="77"/>
        <end position="96"/>
    </location>
</feature>
<dbReference type="VEuPathDB" id="VectorBase:BGLB010265"/>
<comment type="subcellular location">
    <subcellularLocation>
        <location evidence="1">Nucleus</location>
    </subcellularLocation>
</comment>
<dbReference type="PANTHER" id="PTHR16515:SF2">
    <property type="entry name" value="PR DOMAIN ZINC FINGER PROTEIN 4"/>
    <property type="match status" value="1"/>
</dbReference>
<feature type="domain" description="C2H2-type" evidence="12">
    <location>
        <begin position="2062"/>
        <end position="2089"/>
    </location>
</feature>
<dbReference type="InterPro" id="IPR046341">
    <property type="entry name" value="SET_dom_sf"/>
</dbReference>
<organism evidence="14 15">
    <name type="scientific">Biomphalaria glabrata</name>
    <name type="common">Bloodfluke planorb</name>
    <name type="synonym">Freshwater snail</name>
    <dbReference type="NCBI Taxonomy" id="6526"/>
    <lineage>
        <taxon>Eukaryota</taxon>
        <taxon>Metazoa</taxon>
        <taxon>Spiralia</taxon>
        <taxon>Lophotrochozoa</taxon>
        <taxon>Mollusca</taxon>
        <taxon>Gastropoda</taxon>
        <taxon>Heterobranchia</taxon>
        <taxon>Euthyneura</taxon>
        <taxon>Panpulmonata</taxon>
        <taxon>Hygrophila</taxon>
        <taxon>Lymnaeoidea</taxon>
        <taxon>Planorbidae</taxon>
        <taxon>Biomphalaria</taxon>
    </lineage>
</organism>
<dbReference type="GO" id="GO:0005634">
    <property type="term" value="C:nucleus"/>
    <property type="evidence" value="ECO:0007669"/>
    <property type="project" value="UniProtKB-SubCell"/>
</dbReference>
<dbReference type="STRING" id="6526.A0A2C9JYW1"/>
<evidence type="ECO:0000256" key="10">
    <source>
        <dbReference type="PROSITE-ProRule" id="PRU00042"/>
    </source>
</evidence>
<dbReference type="InterPro" id="IPR036236">
    <property type="entry name" value="Znf_C2H2_sf"/>
</dbReference>
<evidence type="ECO:0000256" key="8">
    <source>
        <dbReference type="ARBA" id="ARBA00023163"/>
    </source>
</evidence>
<feature type="domain" description="C2H2-type" evidence="12">
    <location>
        <begin position="2005"/>
        <end position="2033"/>
    </location>
</feature>
<keyword evidence="6" id="KW-0805">Transcription regulation</keyword>
<feature type="compositionally biased region" description="Polar residues" evidence="11">
    <location>
        <begin position="1181"/>
        <end position="1192"/>
    </location>
</feature>
<keyword evidence="2" id="KW-0479">Metal-binding</keyword>
<feature type="region of interest" description="Disordered" evidence="11">
    <location>
        <begin position="403"/>
        <end position="434"/>
    </location>
</feature>
<dbReference type="PROSITE" id="PS50280">
    <property type="entry name" value="SET"/>
    <property type="match status" value="1"/>
</dbReference>
<dbReference type="Pfam" id="PF00096">
    <property type="entry name" value="zf-C2H2"/>
    <property type="match status" value="3"/>
</dbReference>
<feature type="region of interest" description="Disordered" evidence="11">
    <location>
        <begin position="2175"/>
        <end position="2212"/>
    </location>
</feature>
<evidence type="ECO:0000259" key="12">
    <source>
        <dbReference type="PROSITE" id="PS50157"/>
    </source>
</evidence>
<evidence type="ECO:0000256" key="7">
    <source>
        <dbReference type="ARBA" id="ARBA00023125"/>
    </source>
</evidence>
<accession>A0A2C9JYW1</accession>
<dbReference type="SMART" id="SM00355">
    <property type="entry name" value="ZnF_C2H2"/>
    <property type="match status" value="7"/>
</dbReference>
<reference evidence="14" key="1">
    <citation type="submission" date="2020-05" db="UniProtKB">
        <authorList>
            <consortium name="EnsemblMetazoa"/>
        </authorList>
    </citation>
    <scope>IDENTIFICATION</scope>
    <source>
        <strain evidence="14">BB02</strain>
    </source>
</reference>
<feature type="domain" description="C2H2-type" evidence="12">
    <location>
        <begin position="2146"/>
        <end position="2164"/>
    </location>
</feature>
<dbReference type="PROSITE" id="PS00028">
    <property type="entry name" value="ZINC_FINGER_C2H2_1"/>
    <property type="match status" value="5"/>
</dbReference>
<dbReference type="FunFam" id="3.30.160.60:FF:000110">
    <property type="entry name" value="Zinc finger protein-like"/>
    <property type="match status" value="1"/>
</dbReference>
<evidence type="ECO:0000256" key="5">
    <source>
        <dbReference type="ARBA" id="ARBA00022833"/>
    </source>
</evidence>
<evidence type="ECO:0008006" key="16">
    <source>
        <dbReference type="Google" id="ProtNLM"/>
    </source>
</evidence>
<evidence type="ECO:0000259" key="13">
    <source>
        <dbReference type="PROSITE" id="PS50280"/>
    </source>
</evidence>
<feature type="compositionally biased region" description="Polar residues" evidence="11">
    <location>
        <begin position="346"/>
        <end position="374"/>
    </location>
</feature>
<feature type="region of interest" description="Disordered" evidence="11">
    <location>
        <begin position="591"/>
        <end position="611"/>
    </location>
</feature>
<dbReference type="GO" id="GO:0010468">
    <property type="term" value="P:regulation of gene expression"/>
    <property type="evidence" value="ECO:0007669"/>
    <property type="project" value="TreeGrafter"/>
</dbReference>
<feature type="region of interest" description="Disordered" evidence="11">
    <location>
        <begin position="344"/>
        <end position="374"/>
    </location>
</feature>
<dbReference type="SMART" id="SM00317">
    <property type="entry name" value="SET"/>
    <property type="match status" value="1"/>
</dbReference>
<evidence type="ECO:0000313" key="15">
    <source>
        <dbReference type="Proteomes" id="UP000076420"/>
    </source>
</evidence>
<feature type="compositionally biased region" description="Basic and acidic residues" evidence="11">
    <location>
        <begin position="923"/>
        <end position="941"/>
    </location>
</feature>
<evidence type="ECO:0000256" key="1">
    <source>
        <dbReference type="ARBA" id="ARBA00004123"/>
    </source>
</evidence>
<feature type="domain" description="C2H2-type" evidence="12">
    <location>
        <begin position="2034"/>
        <end position="2061"/>
    </location>
</feature>
<dbReference type="PROSITE" id="PS50157">
    <property type="entry name" value="ZINC_FINGER_C2H2_2"/>
    <property type="match status" value="6"/>
</dbReference>
<dbReference type="GO" id="GO:0008270">
    <property type="term" value="F:zinc ion binding"/>
    <property type="evidence" value="ECO:0007669"/>
    <property type="project" value="UniProtKB-KW"/>
</dbReference>
<keyword evidence="5" id="KW-0862">Zinc</keyword>
<feature type="compositionally biased region" description="Low complexity" evidence="11">
    <location>
        <begin position="79"/>
        <end position="90"/>
    </location>
</feature>
<name>A0A2C9JYW1_BIOGL</name>
<keyword evidence="7" id="KW-0238">DNA-binding</keyword>
<sequence length="2212" mass="241871">MADSFPTISADQLTKAAAGVLSALDGDAPGDGWQTKDIFNTEKLRQKKPFQSSLELLENLSTSVTSELAKLNQLDVQKSSNSNLPNSNPSVGKIKKYDGSCQPAAKKYSSRKNYKLLPPIIPRQFQKSHRKHAPQVVCQKQVVTLSHQPSLHSSEKLKSMPIRFARYTTNYVFIRTAPPVSGTVLSSGSVSVGTTVQAVATLESPNHVKSATTINPIVSSCMATPSTAVVSSSCGVNAKSMSLVPIAPKLTPNNANLATVIISSTGKSVVQTSTLRPVLLPISIKSGEALQNNSALALSKCLAVENTNICTPTKMPSQEVSTSKAQVVHMQLSPSNPGLTRLLFSGSPSNTVTKSDAENISTPSHSNHQTATTSSISKSDLTLMSCLNINNISHSNSITSAARGSSQVKLSPSSYHHSPSHTTPGGSTITSPPSSLRILLQSKPLSHTSSLSHIKASPLPITDPSAQDLKLKSLEANLSCVKSPSTCNESKLFELTSKSKSPLNDSNYCCSESSKFENFKPASTLPSSHSISTTIVMDNSPLGSFLSNGKFIKTTSTASVTTAELNSHQSVCKSVTISTAKLPGLLNNAITSKSHQTESNPTTSFSTGPANLSSSSVDQQFEQVKESLINLLKSSSNSIYNCPVTAISKPLPLMANLPVDEYKYCNEKHHQNIVATTSTPSKSLSTVKTMTTRAETTQSNNLLKSLLCASEGKSKTSDHTVTTVATSSVVTTGLTNVSNTTSTEVLDSHSTSLTNILSREEESMSISTAAAAAAMVSLSETNTLPKPTENHPALSTDTPAGSSTNIASSSLPELPQFHISPVDRSQLLISPAGIKHLQNMLRKQGISEGYFIITTPRPSLSAAANCKNQPVNFENSNFTNTRSKKVISQTGNSNISSSSSQSISNDENMYPSQQVLVENRMEENNGGDLSDKGNSVDKRGNGESSSDISKEVSLCQDNYESESDSSSESQSSCGALVIETGEDEDGQQSSLSPEDGECSLRKHLSDTNENIFDNSHIKTKHVSKLDGSWEGGNDLNGSGIIAQSPLSLSDLIRQQQRHGETDYNFLSTSEHKMKNGEDEMRNASENIHHETSVGNGDDFNFTIPLCPVSAYGVSHQNSALEISSGYQHNMYGANTMFANDMSFENSTQHSSLETHNQMGEIRTNPSPKLLSRPMSAASPKSPLSVNSSQIPDHSTPLNPPMTPNTMLINLLNRVPTPLLTNHHDLLSVPTSQENNMNVSALGNFEILQSKQDHSLYHNKNMTYSGNSNQNSLLNNVETDNTNLLYNQDSRNISDRKFVQNALQIMNANYSSMPSSSDDHGAPLASFSDVAFSQHRSQDQHSSMCFPETYEGDVKQHEDSQHFHCKSCPGPLVVTVNLDTSSPAVKVSHACNAGKSAEELLSTFEHTTLGLLKTEGSQESMQLNLIPVKSSETDILRHLILNTSSGSFHSMASGDQGFVEAPSAYNMSQPHMQPQYECQVESFLDSRSQHKDMTENTSYQSQEDNFLHLESHSHSQSASSYTDASFQVSTSYNGTEEDNPTLVDSARSSYILQGNGPSFTMNDMNKSNLPLDDQPFLESSERLQHLSDFRSDQQQENLFYQHTHDPQTDLHQQQDLHLYDPDHQHQDHELDYHLESLPQSHESHQYSSSLPLPSASRIFEDHPENVGFIDNQFSSQYYDNSRMATNLTMFSQLCAVASEAPVLGTSASHSCNIPFSTAPTGLQFQYPPDDEDDASIVKQPVLPSASFSPPSVADPAVTPDPGGMGMYNGTFPNLSVYDMYVRGGNSDVRCGDNDTTQELGNFCVDCNIMYKLQCKFHPSEYSYICDTPILSHARLTLPSCLRLGSSSVVGHTNNTGVFAKEVIAARTKFGPLIGSPVSCDQLGSTRSFSLWQTFSESSTKVVDTSDENSSNWLMFIKPACVSAEQNLVAFQHGSNVYFVTRMDINPGQELRYWFAKDYARLLGITPNPKSVYYQLCPHCTVCKQIFPDRKQVRSHTRLQHPKPCTKKCGQCSRRFSQVSHLNAHITSVHLKVKKCVCPHCDKRFSDSSNFRKHVKSHSDERYFKCQICGKDFRQKAHLTHHMNTHMPVKNEQCGFCGVRFTRAFSRKQHELQHTKQNKFPCAHCNKVFYKKQVYRQHLKIHSNERNHVCPLCNKAFRTKANLTRHGPACKQKKNIMHSMSSQSTMSADFLHPGHPDISPSQFRSSSELMSENI</sequence>
<dbReference type="RefSeq" id="XP_013089448.2">
    <property type="nucleotide sequence ID" value="XM_013233994.2"/>
</dbReference>
<evidence type="ECO:0000256" key="6">
    <source>
        <dbReference type="ARBA" id="ARBA00023015"/>
    </source>
</evidence>
<dbReference type="EnsemblMetazoa" id="BGLB010265-RB">
    <property type="protein sequence ID" value="BGLB010265-PB"/>
    <property type="gene ID" value="BGLB010265"/>
</dbReference>
<dbReference type="Proteomes" id="UP000076420">
    <property type="component" value="Unassembled WGS sequence"/>
</dbReference>
<dbReference type="VEuPathDB" id="VectorBase:BGLAX_038216"/>
<keyword evidence="8" id="KW-0804">Transcription</keyword>